<feature type="transmembrane region" description="Helical" evidence="7">
    <location>
        <begin position="156"/>
        <end position="173"/>
    </location>
</feature>
<sequence length="589" mass="64626">MEHPQEVKCPMKKDKSFRPDRVLSYFRVEWLPLLLVTLSGLVYNIGLLAAPWFEGRLAQCLADILGGSEAAAQMALLVLAYIAVTLLVQAARFIKRFYVRRFANNINRRMKGILYANLVRQSRAALEKEGAGELMTKAIADVDDCVEGMRKFTTEVFDTGVALAGYAVMLLVYDWRLAILGLLFTPVSYVCAAGMKKPVQRAGAAYKKAAGALSSATLDRARNAVTYRIYSCEEARMEKYEEALSLYEKTAVRNNVWQSALPPLYLAASEAGTLFILWFGAKNVLGTGWNHWDIAAFTTFLSCFTKLVVKSSKVAKLFNAVQKAEVSWKRIRPLMKTPEQLDALQIPAAQEVTLKELAFSYGEEPVFSGLSLTAHPGDIIGITGPVACGKSTLGRVFLCEAPYQGSVCFGGREFSSLTPRQIAATVGYLGHDPELSADTVQNNVLCGSEQDVMPWLAAAALKEEVLAMEKGTETVIGSGGTRLSGGQAQRLALARTLAHPRPVLVLDDPFSALDRSTEDAIFAELQAYARDKVVFLISHRLYHFPQMQQIIFMEGGRTTVGTHEELMAAVPVYRQLYESQTGLKGGEGA</sequence>
<dbReference type="SUPFAM" id="SSF52540">
    <property type="entry name" value="P-loop containing nucleoside triphosphate hydrolases"/>
    <property type="match status" value="1"/>
</dbReference>
<feature type="transmembrane region" description="Helical" evidence="7">
    <location>
        <begin position="30"/>
        <end position="50"/>
    </location>
</feature>
<dbReference type="InterPro" id="IPR039421">
    <property type="entry name" value="Type_1_exporter"/>
</dbReference>
<keyword evidence="4 10" id="KW-0067">ATP-binding</keyword>
<dbReference type="GO" id="GO:0005886">
    <property type="term" value="C:plasma membrane"/>
    <property type="evidence" value="ECO:0007669"/>
    <property type="project" value="UniProtKB-SubCell"/>
</dbReference>
<dbReference type="STRING" id="411483.FAEPRAA2165_01302"/>
<dbReference type="InterPro" id="IPR017871">
    <property type="entry name" value="ABC_transporter-like_CS"/>
</dbReference>
<dbReference type="SMART" id="SM00382">
    <property type="entry name" value="AAA"/>
    <property type="match status" value="1"/>
</dbReference>
<dbReference type="Gene3D" id="3.40.50.300">
    <property type="entry name" value="P-loop containing nucleotide triphosphate hydrolases"/>
    <property type="match status" value="1"/>
</dbReference>
<feature type="domain" description="ABC transmembrane type-1" evidence="9">
    <location>
        <begin position="34"/>
        <end position="323"/>
    </location>
</feature>
<dbReference type="InterPro" id="IPR036640">
    <property type="entry name" value="ABC1_TM_sf"/>
</dbReference>
<gene>
    <name evidence="10" type="ORF">FAEPRAA2165_01302</name>
</gene>
<comment type="caution">
    <text evidence="10">The sequence shown here is derived from an EMBL/GenBank/DDBJ whole genome shotgun (WGS) entry which is preliminary data.</text>
</comment>
<protein>
    <submittedName>
        <fullName evidence="10">ABC transporter, ATP-binding protein</fullName>
    </submittedName>
</protein>
<dbReference type="CDD" id="cd07346">
    <property type="entry name" value="ABC_6TM_exporters"/>
    <property type="match status" value="1"/>
</dbReference>
<dbReference type="PROSITE" id="PS50893">
    <property type="entry name" value="ABC_TRANSPORTER_2"/>
    <property type="match status" value="1"/>
</dbReference>
<evidence type="ECO:0000259" key="8">
    <source>
        <dbReference type="PROSITE" id="PS50893"/>
    </source>
</evidence>
<evidence type="ECO:0000313" key="10">
    <source>
        <dbReference type="EMBL" id="EEU97077.1"/>
    </source>
</evidence>
<dbReference type="InterPro" id="IPR003439">
    <property type="entry name" value="ABC_transporter-like_ATP-bd"/>
</dbReference>
<dbReference type="eggNOG" id="COG1132">
    <property type="taxonomic scope" value="Bacteria"/>
</dbReference>
<evidence type="ECO:0000256" key="5">
    <source>
        <dbReference type="ARBA" id="ARBA00022989"/>
    </source>
</evidence>
<dbReference type="HOGENOM" id="CLU_000604_84_3_9"/>
<dbReference type="Gene3D" id="1.20.1560.10">
    <property type="entry name" value="ABC transporter type 1, transmembrane domain"/>
    <property type="match status" value="1"/>
</dbReference>
<dbReference type="Proteomes" id="UP000004619">
    <property type="component" value="Unassembled WGS sequence"/>
</dbReference>
<dbReference type="GO" id="GO:0140359">
    <property type="term" value="F:ABC-type transporter activity"/>
    <property type="evidence" value="ECO:0007669"/>
    <property type="project" value="InterPro"/>
</dbReference>
<dbReference type="PANTHER" id="PTHR24221">
    <property type="entry name" value="ATP-BINDING CASSETTE SUB-FAMILY B"/>
    <property type="match status" value="1"/>
</dbReference>
<name>C7H4T6_FAED2</name>
<proteinExistence type="predicted"/>
<dbReference type="InterPro" id="IPR011527">
    <property type="entry name" value="ABC1_TM_dom"/>
</dbReference>
<keyword evidence="5 7" id="KW-1133">Transmembrane helix</keyword>
<evidence type="ECO:0000256" key="2">
    <source>
        <dbReference type="ARBA" id="ARBA00022692"/>
    </source>
</evidence>
<dbReference type="Pfam" id="PF00005">
    <property type="entry name" value="ABC_tran"/>
    <property type="match status" value="1"/>
</dbReference>
<dbReference type="PATRIC" id="fig|411483.3.peg.886"/>
<evidence type="ECO:0000256" key="7">
    <source>
        <dbReference type="SAM" id="Phobius"/>
    </source>
</evidence>
<evidence type="ECO:0000256" key="4">
    <source>
        <dbReference type="ARBA" id="ARBA00022840"/>
    </source>
</evidence>
<feature type="domain" description="ABC transporter" evidence="8">
    <location>
        <begin position="352"/>
        <end position="579"/>
    </location>
</feature>
<dbReference type="PROSITE" id="PS50929">
    <property type="entry name" value="ABC_TM1F"/>
    <property type="match status" value="1"/>
</dbReference>
<dbReference type="SUPFAM" id="SSF90123">
    <property type="entry name" value="ABC transporter transmembrane region"/>
    <property type="match status" value="1"/>
</dbReference>
<dbReference type="PANTHER" id="PTHR24221:SF654">
    <property type="entry name" value="ATP-BINDING CASSETTE SUB-FAMILY B MEMBER 6"/>
    <property type="match status" value="1"/>
</dbReference>
<dbReference type="AlphaFoldDB" id="C7H4T6"/>
<keyword evidence="2 7" id="KW-0812">Transmembrane</keyword>
<dbReference type="Pfam" id="PF00664">
    <property type="entry name" value="ABC_membrane"/>
    <property type="match status" value="1"/>
</dbReference>
<dbReference type="InterPro" id="IPR027417">
    <property type="entry name" value="P-loop_NTPase"/>
</dbReference>
<comment type="subcellular location">
    <subcellularLocation>
        <location evidence="1">Cell membrane</location>
        <topology evidence="1">Multi-pass membrane protein</topology>
    </subcellularLocation>
</comment>
<dbReference type="CDD" id="cd03228">
    <property type="entry name" value="ABCC_MRP_Like"/>
    <property type="match status" value="1"/>
</dbReference>
<dbReference type="EMBL" id="ACOP02000034">
    <property type="protein sequence ID" value="EEU97077.1"/>
    <property type="molecule type" value="Genomic_DNA"/>
</dbReference>
<evidence type="ECO:0000259" key="9">
    <source>
        <dbReference type="PROSITE" id="PS50929"/>
    </source>
</evidence>
<organism evidence="10 11">
    <name type="scientific">Faecalibacterium duncaniae (strain DSM 17677 / JCM 31915 / A2-165)</name>
    <name type="common">Faecalibacterium prausnitzii</name>
    <dbReference type="NCBI Taxonomy" id="411483"/>
    <lineage>
        <taxon>Bacteria</taxon>
        <taxon>Bacillati</taxon>
        <taxon>Bacillota</taxon>
        <taxon>Clostridia</taxon>
        <taxon>Eubacteriales</taxon>
        <taxon>Oscillospiraceae</taxon>
        <taxon>Faecalibacterium</taxon>
    </lineage>
</organism>
<dbReference type="GO" id="GO:0034040">
    <property type="term" value="F:ATPase-coupled lipid transmembrane transporter activity"/>
    <property type="evidence" value="ECO:0007669"/>
    <property type="project" value="TreeGrafter"/>
</dbReference>
<dbReference type="InterPro" id="IPR003593">
    <property type="entry name" value="AAA+_ATPase"/>
</dbReference>
<evidence type="ECO:0000256" key="3">
    <source>
        <dbReference type="ARBA" id="ARBA00022741"/>
    </source>
</evidence>
<keyword evidence="6 7" id="KW-0472">Membrane</keyword>
<reference evidence="10" key="1">
    <citation type="submission" date="2009-08" db="EMBL/GenBank/DDBJ databases">
        <authorList>
            <person name="Weinstock G."/>
            <person name="Sodergren E."/>
            <person name="Clifton S."/>
            <person name="Fulton L."/>
            <person name="Fulton B."/>
            <person name="Courtney L."/>
            <person name="Fronick C."/>
            <person name="Harrison M."/>
            <person name="Strong C."/>
            <person name="Farmer C."/>
            <person name="Delahaunty K."/>
            <person name="Markovic C."/>
            <person name="Hall O."/>
            <person name="Minx P."/>
            <person name="Tomlinson C."/>
            <person name="Mitreva M."/>
            <person name="Nelson J."/>
            <person name="Hou S."/>
            <person name="Wollam A."/>
            <person name="Pepin K.H."/>
            <person name="Johnson M."/>
            <person name="Bhonagiri V."/>
            <person name="Nash W.E."/>
            <person name="Warren W."/>
            <person name="Chinwalla A."/>
            <person name="Mardis E.R."/>
            <person name="Wilson R.K."/>
        </authorList>
    </citation>
    <scope>NUCLEOTIDE SEQUENCE [LARGE SCALE GENOMIC DNA]</scope>
    <source>
        <strain evidence="10">A2-165</strain>
    </source>
</reference>
<keyword evidence="11" id="KW-1185">Reference proteome</keyword>
<feature type="transmembrane region" description="Helical" evidence="7">
    <location>
        <begin position="70"/>
        <end position="91"/>
    </location>
</feature>
<evidence type="ECO:0000313" key="11">
    <source>
        <dbReference type="Proteomes" id="UP000004619"/>
    </source>
</evidence>
<accession>C7H4T6</accession>
<dbReference type="GO" id="GO:0005524">
    <property type="term" value="F:ATP binding"/>
    <property type="evidence" value="ECO:0007669"/>
    <property type="project" value="UniProtKB-KW"/>
</dbReference>
<keyword evidence="3" id="KW-0547">Nucleotide-binding</keyword>
<dbReference type="GO" id="GO:0016887">
    <property type="term" value="F:ATP hydrolysis activity"/>
    <property type="evidence" value="ECO:0007669"/>
    <property type="project" value="InterPro"/>
</dbReference>
<dbReference type="PROSITE" id="PS00211">
    <property type="entry name" value="ABC_TRANSPORTER_1"/>
    <property type="match status" value="1"/>
</dbReference>
<evidence type="ECO:0000256" key="1">
    <source>
        <dbReference type="ARBA" id="ARBA00004651"/>
    </source>
</evidence>
<evidence type="ECO:0000256" key="6">
    <source>
        <dbReference type="ARBA" id="ARBA00023136"/>
    </source>
</evidence>